<protein>
    <submittedName>
        <fullName evidence="1">Intracellular growth locus</fullName>
    </submittedName>
</protein>
<gene>
    <name evidence="1" type="ORF">ACH24_01295</name>
</gene>
<reference evidence="1 2" key="1">
    <citation type="journal article" date="2016" name="Int. J. Syst. Evol. Microbiol.">
        <title>Reclassification of Wolbachia persica as Francisella persica comb. nov. and emended description of the family Francisellaceae.</title>
        <authorList>
            <person name="Larson M.A."/>
            <person name="Nalbantoglu U."/>
            <person name="Sayood K."/>
            <person name="Zentz E.B."/>
            <person name="Cer R.Z."/>
            <person name="Iwen P.C."/>
            <person name="Francesconi S.C."/>
            <person name="Bishop-Lilly K.A."/>
            <person name="Mokashi V.P."/>
            <person name="Sjostedt A."/>
            <person name="Hinrichs S.H."/>
        </authorList>
    </citation>
    <scope>NUCLEOTIDE SEQUENCE [LARGE SCALE GENOMIC DNA]</scope>
    <source>
        <strain evidence="1 2">FSC845</strain>
    </source>
</reference>
<dbReference type="RefSeq" id="WP_064460843.1">
    <property type="nucleotide sequence ID" value="NZ_CP012505.1"/>
</dbReference>
<proteinExistence type="predicted"/>
<organism evidence="1 2">
    <name type="scientific">Francisella persica ATCC VR-331</name>
    <dbReference type="NCBI Taxonomy" id="1086726"/>
    <lineage>
        <taxon>Bacteria</taxon>
        <taxon>Pseudomonadati</taxon>
        <taxon>Pseudomonadota</taxon>
        <taxon>Gammaproteobacteria</taxon>
        <taxon>Thiotrichales</taxon>
        <taxon>Francisellaceae</taxon>
        <taxon>Francisella</taxon>
    </lineage>
</organism>
<dbReference type="EMBL" id="CP012505">
    <property type="protein sequence ID" value="ALB01429.1"/>
    <property type="molecule type" value="Genomic_DNA"/>
</dbReference>
<name>A0AAC8ZMK8_9GAMM</name>
<dbReference type="NCBIfam" id="TIGR03353">
    <property type="entry name" value="VI_chp_4"/>
    <property type="match status" value="1"/>
</dbReference>
<dbReference type="AlphaFoldDB" id="A0AAC8ZMK8"/>
<evidence type="ECO:0000313" key="1">
    <source>
        <dbReference type="EMBL" id="ALB01429.1"/>
    </source>
</evidence>
<dbReference type="InterPro" id="IPR010263">
    <property type="entry name" value="T6SS_TssK"/>
</dbReference>
<dbReference type="Proteomes" id="UP000242800">
    <property type="component" value="Chromosome"/>
</dbReference>
<evidence type="ECO:0000313" key="2">
    <source>
        <dbReference type="Proteomes" id="UP000242800"/>
    </source>
</evidence>
<accession>A0AAC8ZMK8</accession>
<keyword evidence="2" id="KW-1185">Reference proteome</keyword>
<dbReference type="KEGG" id="fper:ACH24_01295"/>
<sequence>MLLERIYWEDGLLLDSDILDRSNLAILESSAFSNYLPFNLNRGIITFDIDTESLNSGLILVKDLKLYLQDKKIIFFNKKYPLSLQVSLDQISEEIPLFLNVREKVLEEKGFKYIYNQLSLSLEYDHSMKYSTQIALFLLDNGRLVAKDYDFPLLTLDHYLMNDVFVRLNRLVSELKAFNRFVFSTSRSYAAILLTFLINKFEKDLEFAEFNRLNSCPKQIFDLLHDIYSLIGSNLDNIEDFENIIFDFQKPIIKLRILVDKVLALCEYKRINNFVKFELHGQKYICDNFPEEFFVATKYYIIVKKKASVLSSSVKFNNKNALRITSISRNKNIVTLSLSGVRLLDVEHSMINFTFKIDNIDAIYEIQKGSELDFIIADRSATFSAFEESKNFDFYIAFY</sequence>